<dbReference type="InterPro" id="IPR029021">
    <property type="entry name" value="Prot-tyrosine_phosphatase-like"/>
</dbReference>
<keyword evidence="2" id="KW-1133">Transmembrane helix</keyword>
<feature type="domain" description="Tyrosine specific protein phosphatases" evidence="5">
    <location>
        <begin position="74"/>
        <end position="148"/>
    </location>
</feature>
<dbReference type="InterPro" id="IPR000242">
    <property type="entry name" value="PTP_cat"/>
</dbReference>
<keyword evidence="2" id="KW-0472">Membrane</keyword>
<evidence type="ECO:0000259" key="4">
    <source>
        <dbReference type="PROSITE" id="PS50055"/>
    </source>
</evidence>
<dbReference type="InterPro" id="IPR050713">
    <property type="entry name" value="RTP_Phos/Ushers"/>
</dbReference>
<keyword evidence="3" id="KW-0325">Glycoprotein</keyword>
<gene>
    <name evidence="6" type="ORF">PECUL_23A005945</name>
</gene>
<organism evidence="6 7">
    <name type="scientific">Pelobates cultripes</name>
    <name type="common">Western spadefoot toad</name>
    <dbReference type="NCBI Taxonomy" id="61616"/>
    <lineage>
        <taxon>Eukaryota</taxon>
        <taxon>Metazoa</taxon>
        <taxon>Chordata</taxon>
        <taxon>Craniata</taxon>
        <taxon>Vertebrata</taxon>
        <taxon>Euteleostomi</taxon>
        <taxon>Amphibia</taxon>
        <taxon>Batrachia</taxon>
        <taxon>Anura</taxon>
        <taxon>Pelobatoidea</taxon>
        <taxon>Pelobatidae</taxon>
        <taxon>Pelobates</taxon>
    </lineage>
</organism>
<dbReference type="GO" id="GO:0043235">
    <property type="term" value="C:receptor complex"/>
    <property type="evidence" value="ECO:0007669"/>
    <property type="project" value="TreeGrafter"/>
</dbReference>
<accession>A0AAD1WWT8</accession>
<dbReference type="SMART" id="SM00194">
    <property type="entry name" value="PTPc"/>
    <property type="match status" value="1"/>
</dbReference>
<dbReference type="SUPFAM" id="SSF52799">
    <property type="entry name" value="(Phosphotyrosine protein) phosphatases II"/>
    <property type="match status" value="1"/>
</dbReference>
<dbReference type="PROSITE" id="PS50055">
    <property type="entry name" value="TYR_PHOSPHATASE_PTP"/>
    <property type="match status" value="1"/>
</dbReference>
<dbReference type="InterPro" id="IPR003595">
    <property type="entry name" value="Tyr_Pase_cat"/>
</dbReference>
<dbReference type="PROSITE" id="PS50056">
    <property type="entry name" value="TYR_PHOSPHATASE_2"/>
    <property type="match status" value="1"/>
</dbReference>
<evidence type="ECO:0000313" key="6">
    <source>
        <dbReference type="EMBL" id="CAH2325711.1"/>
    </source>
</evidence>
<dbReference type="PRINTS" id="PR00700">
    <property type="entry name" value="PRTYPHPHTASE"/>
</dbReference>
<keyword evidence="6" id="KW-0675">Receptor</keyword>
<dbReference type="PANTHER" id="PTHR46957:SF10">
    <property type="entry name" value="PROTEIN TYROSINE PHOSPHATASE, RECEPTOR TYPE, H"/>
    <property type="match status" value="1"/>
</dbReference>
<dbReference type="SMART" id="SM00404">
    <property type="entry name" value="PTPc_motif"/>
    <property type="match status" value="1"/>
</dbReference>
<evidence type="ECO:0000259" key="5">
    <source>
        <dbReference type="PROSITE" id="PS50056"/>
    </source>
</evidence>
<evidence type="ECO:0000256" key="2">
    <source>
        <dbReference type="ARBA" id="ARBA00022989"/>
    </source>
</evidence>
<dbReference type="EMBL" id="OW240923">
    <property type="protein sequence ID" value="CAH2325711.1"/>
    <property type="molecule type" value="Genomic_DNA"/>
</dbReference>
<dbReference type="AlphaFoldDB" id="A0AAD1WWT8"/>
<dbReference type="Proteomes" id="UP001295444">
    <property type="component" value="Chromosome 12"/>
</dbReference>
<evidence type="ECO:0000256" key="3">
    <source>
        <dbReference type="ARBA" id="ARBA00023180"/>
    </source>
</evidence>
<name>A0AAD1WWT8_PELCU</name>
<dbReference type="InterPro" id="IPR000387">
    <property type="entry name" value="Tyr_Pase_dom"/>
</dbReference>
<sequence>MLSANDKVESKNYWSRNKTNTHGDIMVTAVSSTDLNKWTIRDIKVTNEKENISRQLQQFQFTAWSGFNDEQTRKSFISFVLEVRKRRKQSIVATATLVYCSSGRTGVFIVLDQIIQQIEEGKTVDLYDTVYNIHTHGPQMVQTENQYIFLHQCALDLSKTENVNLDVYSEINDEPLYQTVDKSRYKPSQSS</sequence>
<dbReference type="Gene3D" id="3.90.190.10">
    <property type="entry name" value="Protein tyrosine phosphatase superfamily"/>
    <property type="match status" value="1"/>
</dbReference>
<reference evidence="6" key="1">
    <citation type="submission" date="2022-03" db="EMBL/GenBank/DDBJ databases">
        <authorList>
            <person name="Alioto T."/>
            <person name="Alioto T."/>
            <person name="Gomez Garrido J."/>
        </authorList>
    </citation>
    <scope>NUCLEOTIDE SEQUENCE</scope>
</reference>
<feature type="domain" description="Tyrosine-protein phosphatase" evidence="4">
    <location>
        <begin position="1"/>
        <end position="157"/>
    </location>
</feature>
<evidence type="ECO:0000313" key="7">
    <source>
        <dbReference type="Proteomes" id="UP001295444"/>
    </source>
</evidence>
<proteinExistence type="predicted"/>
<dbReference type="GO" id="GO:0004725">
    <property type="term" value="F:protein tyrosine phosphatase activity"/>
    <property type="evidence" value="ECO:0007669"/>
    <property type="project" value="InterPro"/>
</dbReference>
<protein>
    <submittedName>
        <fullName evidence="6">Receptor-type tyrosine- phosphatase eta-like, partial</fullName>
    </submittedName>
</protein>
<dbReference type="PANTHER" id="PTHR46957">
    <property type="entry name" value="CYTOKINE RECEPTOR"/>
    <property type="match status" value="1"/>
</dbReference>
<keyword evidence="1" id="KW-0812">Transmembrane</keyword>
<evidence type="ECO:0000256" key="1">
    <source>
        <dbReference type="ARBA" id="ARBA00022692"/>
    </source>
</evidence>
<dbReference type="Pfam" id="PF00102">
    <property type="entry name" value="Y_phosphatase"/>
    <property type="match status" value="1"/>
</dbReference>
<keyword evidence="7" id="KW-1185">Reference proteome</keyword>